<evidence type="ECO:0000256" key="2">
    <source>
        <dbReference type="SAM" id="MobiDB-lite"/>
    </source>
</evidence>
<dbReference type="Gene3D" id="3.30.70.1820">
    <property type="entry name" value="L1 transposable element, RRM domain"/>
    <property type="match status" value="1"/>
</dbReference>
<reference evidence="3" key="1">
    <citation type="journal article" date="2010" name="Science">
        <title>The genome of the Western clawed frog Xenopus tropicalis.</title>
        <authorList>
            <person name="Hellsten U."/>
            <person name="Harland R.M."/>
            <person name="Gilchrist M.J."/>
            <person name="Hendrix D."/>
            <person name="Jurka J."/>
            <person name="Kapitonov V."/>
            <person name="Ovcharenko I."/>
            <person name="Putnam N.H."/>
            <person name="Shu S."/>
            <person name="Taher L."/>
            <person name="Blitz I.L."/>
            <person name="Blumberg B."/>
            <person name="Dichmann D.S."/>
            <person name="Dubchak I."/>
            <person name="Amaya E."/>
            <person name="Detter J.C."/>
            <person name="Fletcher R."/>
            <person name="Gerhard D.S."/>
            <person name="Goodstein D."/>
            <person name="Graves T."/>
            <person name="Grigoriev I.V."/>
            <person name="Grimwood J."/>
            <person name="Kawashima T."/>
            <person name="Lindquist E."/>
            <person name="Lucas S.M."/>
            <person name="Mead P.E."/>
            <person name="Mitros T."/>
            <person name="Ogino H."/>
            <person name="Ohta Y."/>
            <person name="Poliakov A.V."/>
            <person name="Pollet N."/>
            <person name="Robert J."/>
            <person name="Salamov A."/>
            <person name="Sater A.K."/>
            <person name="Schmutz J."/>
            <person name="Terry A."/>
            <person name="Vize P.D."/>
            <person name="Warren W.C."/>
            <person name="Wells D."/>
            <person name="Wills A."/>
            <person name="Wilson R.K."/>
            <person name="Zimmerman L.B."/>
            <person name="Zorn A.M."/>
            <person name="Grainger R."/>
            <person name="Grammer T."/>
            <person name="Khokha M.K."/>
            <person name="Richardson P.M."/>
            <person name="Rokhsar D.S."/>
        </authorList>
    </citation>
    <scope>NUCLEOTIDE SEQUENCE [LARGE SCALE GENOMIC DNA]</scope>
    <source>
        <strain evidence="3">Nigerian</strain>
    </source>
</reference>
<dbReference type="FunFam" id="3.30.70.1820:FF:000006">
    <property type="entry name" value="Uncharacterized protein"/>
    <property type="match status" value="1"/>
</dbReference>
<feature type="compositionally biased region" description="Polar residues" evidence="2">
    <location>
        <begin position="51"/>
        <end position="78"/>
    </location>
</feature>
<keyword evidence="1" id="KW-0175">Coiled coil</keyword>
<evidence type="ECO:0000313" key="3">
    <source>
        <dbReference type="Ensembl" id="ENSXETP00000106428"/>
    </source>
</evidence>
<dbReference type="GeneTree" id="ENSGT01070000254998"/>
<proteinExistence type="predicted"/>
<dbReference type="AlphaFoldDB" id="A0A803JEW2"/>
<evidence type="ECO:0008006" key="4">
    <source>
        <dbReference type="Google" id="ProtNLM"/>
    </source>
</evidence>
<feature type="region of interest" description="Disordered" evidence="2">
    <location>
        <begin position="332"/>
        <end position="372"/>
    </location>
</feature>
<dbReference type="FunCoup" id="A0A803JEW2">
    <property type="interactions" value="275"/>
</dbReference>
<dbReference type="InParanoid" id="A0A803JEW2"/>
<evidence type="ECO:0000256" key="1">
    <source>
        <dbReference type="SAM" id="Coils"/>
    </source>
</evidence>
<accession>A0A803JEW2</accession>
<sequence length="372" mass="42132">MVKKKLRDQRATMSPYLHKTAGTHKTAASQDGAESDTAHNTAAYTDGSPLDSVSSANSPAFESPTHSPSQPERYNADDNTPVTAQILSDQLSKLQSTLQATITQAVSTAVATAIKEIQRELNDIGERTDKLETLTDDIAQRFINIEEENAFLKEELTQLRNLCEDQENRSRRQNLQIRGVPEEINNTEIQTYLKNVFSAICPDIQPDQWRFDRAHRSLALKPLPTKPPRDIIVCFHYFEVKEAIMAKIRNMTSIDFDRHKLQIFADLSPVTLAKRKELRPITQKLRNHKIPYRWGYPFKLIVNRQGQTYILQHPQNGNRFLKALGLNLQPDNLGLSSQGNRHSPPPSPQWSKVRGTSQTPRLALSPTPPRDT</sequence>
<dbReference type="PANTHER" id="PTHR11505">
    <property type="entry name" value="L1 TRANSPOSABLE ELEMENT-RELATED"/>
    <property type="match status" value="1"/>
</dbReference>
<feature type="region of interest" description="Disordered" evidence="2">
    <location>
        <begin position="1"/>
        <end position="78"/>
    </location>
</feature>
<name>A0A803JEW2_XENTR</name>
<protein>
    <recommendedName>
        <fullName evidence="4">L1 transposable element RRM domain-containing protein</fullName>
    </recommendedName>
</protein>
<organism evidence="3">
    <name type="scientific">Xenopus tropicalis</name>
    <name type="common">Western clawed frog</name>
    <name type="synonym">Silurana tropicalis</name>
    <dbReference type="NCBI Taxonomy" id="8364"/>
    <lineage>
        <taxon>Eukaryota</taxon>
        <taxon>Metazoa</taxon>
        <taxon>Chordata</taxon>
        <taxon>Craniata</taxon>
        <taxon>Vertebrata</taxon>
        <taxon>Euteleostomi</taxon>
        <taxon>Amphibia</taxon>
        <taxon>Batrachia</taxon>
        <taxon>Anura</taxon>
        <taxon>Pipoidea</taxon>
        <taxon>Pipidae</taxon>
        <taxon>Xenopodinae</taxon>
        <taxon>Xenopus</taxon>
        <taxon>Silurana</taxon>
    </lineage>
</organism>
<dbReference type="InterPro" id="IPR004244">
    <property type="entry name" value="Transposase_22"/>
</dbReference>
<dbReference type="Ensembl" id="ENSXETT00000122619">
    <property type="protein sequence ID" value="ENSXETP00000106428"/>
    <property type="gene ID" value="ENSXETG00000048669"/>
</dbReference>
<feature type="coiled-coil region" evidence="1">
    <location>
        <begin position="114"/>
        <end position="176"/>
    </location>
</feature>
<reference evidence="3" key="2">
    <citation type="submission" date="2021-03" db="UniProtKB">
        <authorList>
            <consortium name="Ensembl"/>
        </authorList>
    </citation>
    <scope>IDENTIFICATION</scope>
</reference>